<proteinExistence type="inferred from homology"/>
<dbReference type="Ensembl" id="ENSXETT00000118097">
    <property type="protein sequence ID" value="ENSXETP00000112892"/>
    <property type="gene ID" value="ENSXETG00000047243"/>
</dbReference>
<keyword evidence="2 14" id="KW-1003">Cell membrane</keyword>
<dbReference type="InterPro" id="IPR052921">
    <property type="entry name" value="GPCR1_Superfamily_Member"/>
</dbReference>
<keyword evidence="8 14" id="KW-0472">Membrane</keyword>
<feature type="domain" description="G-protein coupled receptors family 1 profile" evidence="15">
    <location>
        <begin position="40"/>
        <end position="290"/>
    </location>
</feature>
<evidence type="ECO:0000256" key="9">
    <source>
        <dbReference type="ARBA" id="ARBA00023157"/>
    </source>
</evidence>
<evidence type="ECO:0000256" key="11">
    <source>
        <dbReference type="ARBA" id="ARBA00023180"/>
    </source>
</evidence>
<sequence>MENESNSSTSFLLLGLLEMERFPHVYCYLCILAYTFIILLSSMIVLVILTEESCRQPMYILICTVILNGMFGSSTFFPKLIMDLLLSSTKISRTGCLLQVLCVTTYTIFEVSSLTVMAYDRYLAVCHPLHYVYLMTNEKALKFIGGAFIFSFTSVLIAVLLSARLPFCGTRIKNIFCDNMSLVILSCVDTSANTLYGTVSTTLFLAFTLVMIAYSYLRIFMVCLKVSKEACEKAIHTLVTHLMNFSIFLIGVFFIFIRYRLGNINLPIVIHVLLSVTILVFPPLLNPIIYGIRTKALNVKLVRLFRKGLGINPQINP</sequence>
<reference evidence="18" key="3">
    <citation type="submission" date="2025-04" db="UniProtKB">
        <authorList>
            <consortium name="RefSeq"/>
        </authorList>
    </citation>
    <scope>IDENTIFICATION</scope>
    <source>
        <strain evidence="18">Nigerian</strain>
        <tissue evidence="18">Liver and blood</tissue>
    </source>
</reference>
<dbReference type="FunFam" id="1.20.1070.10:FF:000024">
    <property type="entry name" value="Olfactory receptor"/>
    <property type="match status" value="1"/>
</dbReference>
<keyword evidence="10 13" id="KW-0675">Receptor</keyword>
<evidence type="ECO:0000256" key="2">
    <source>
        <dbReference type="ARBA" id="ARBA00022475"/>
    </source>
</evidence>
<evidence type="ECO:0000256" key="13">
    <source>
        <dbReference type="RuleBase" id="RU000688"/>
    </source>
</evidence>
<evidence type="ECO:0000256" key="7">
    <source>
        <dbReference type="ARBA" id="ARBA00023040"/>
    </source>
</evidence>
<dbReference type="GO" id="GO:0005886">
    <property type="term" value="C:plasma membrane"/>
    <property type="evidence" value="ECO:0007669"/>
    <property type="project" value="UniProtKB-SubCell"/>
</dbReference>
<feature type="transmembrane region" description="Helical" evidence="14">
    <location>
        <begin position="25"/>
        <end position="49"/>
    </location>
</feature>
<keyword evidence="12 13" id="KW-0807">Transducer</keyword>
<evidence type="ECO:0000256" key="3">
    <source>
        <dbReference type="ARBA" id="ARBA00022606"/>
    </source>
</evidence>
<reference evidence="16" key="1">
    <citation type="journal article" date="2010" name="Science">
        <title>The genome of the Western clawed frog Xenopus tropicalis.</title>
        <authorList>
            <person name="Hellsten U."/>
            <person name="Harland R.M."/>
            <person name="Gilchrist M.J."/>
            <person name="Hendrix D."/>
            <person name="Jurka J."/>
            <person name="Kapitonov V."/>
            <person name="Ovcharenko I."/>
            <person name="Putnam N.H."/>
            <person name="Shu S."/>
            <person name="Taher L."/>
            <person name="Blitz I.L."/>
            <person name="Blumberg B."/>
            <person name="Dichmann D.S."/>
            <person name="Dubchak I."/>
            <person name="Amaya E."/>
            <person name="Detter J.C."/>
            <person name="Fletcher R."/>
            <person name="Gerhard D.S."/>
            <person name="Goodstein D."/>
            <person name="Graves T."/>
            <person name="Grigoriev I.V."/>
            <person name="Grimwood J."/>
            <person name="Kawashima T."/>
            <person name="Lindquist E."/>
            <person name="Lucas S.M."/>
            <person name="Mead P.E."/>
            <person name="Mitros T."/>
            <person name="Ogino H."/>
            <person name="Ohta Y."/>
            <person name="Poliakov A.V."/>
            <person name="Pollet N."/>
            <person name="Robert J."/>
            <person name="Salamov A."/>
            <person name="Sater A.K."/>
            <person name="Schmutz J."/>
            <person name="Terry A."/>
            <person name="Vize P.D."/>
            <person name="Warren W.C."/>
            <person name="Wells D."/>
            <person name="Wills A."/>
            <person name="Wilson R.K."/>
            <person name="Zimmerman L.B."/>
            <person name="Zorn A.M."/>
            <person name="Grainger R."/>
            <person name="Grammer T."/>
            <person name="Khokha M.K."/>
            <person name="Richardson P.M."/>
            <person name="Rokhsar D.S."/>
        </authorList>
    </citation>
    <scope>NUCLEOTIDE SEQUENCE [LARGE SCALE GENOMIC DNA]</scope>
    <source>
        <strain evidence="16">Nigerian</strain>
    </source>
</reference>
<dbReference type="GO" id="GO:0016020">
    <property type="term" value="C:membrane"/>
    <property type="evidence" value="ECO:0000318"/>
    <property type="project" value="GO_Central"/>
</dbReference>
<dbReference type="Xenbase" id="XB-GENE-29083447">
    <property type="gene designation" value="or65a2"/>
</dbReference>
<feature type="transmembrane region" description="Helical" evidence="14">
    <location>
        <begin position="97"/>
        <end position="119"/>
    </location>
</feature>
<keyword evidence="5 14" id="KW-0552">Olfaction</keyword>
<dbReference type="PROSITE" id="PS00237">
    <property type="entry name" value="G_PROTEIN_RECEP_F1_1"/>
    <property type="match status" value="1"/>
</dbReference>
<dbReference type="GO" id="GO:0050911">
    <property type="term" value="P:detection of chemical stimulus involved in sensory perception of smell"/>
    <property type="evidence" value="ECO:0000318"/>
    <property type="project" value="GO_Central"/>
</dbReference>
<dbReference type="InterPro" id="IPR000725">
    <property type="entry name" value="Olfact_rcpt"/>
</dbReference>
<dbReference type="GeneTree" id="ENSGT01030000234640"/>
<protein>
    <recommendedName>
        <fullName evidence="14">Olfactory receptor</fullName>
    </recommendedName>
</protein>
<evidence type="ECO:0000313" key="18">
    <source>
        <dbReference type="RefSeq" id="XP_017946229.2"/>
    </source>
</evidence>
<dbReference type="OrthoDB" id="6147321at2759"/>
<keyword evidence="9" id="KW-1015">Disulfide bond</keyword>
<keyword evidence="4 13" id="KW-0812">Transmembrane</keyword>
<dbReference type="RefSeq" id="XP_017946229.2">
    <property type="nucleotide sequence ID" value="XM_018090740.2"/>
</dbReference>
<comment type="similarity">
    <text evidence="13">Belongs to the G-protein coupled receptor 1 family.</text>
</comment>
<feature type="transmembrane region" description="Helical" evidence="14">
    <location>
        <begin position="58"/>
        <end position="77"/>
    </location>
</feature>
<keyword evidence="6 14" id="KW-1133">Transmembrane helix</keyword>
<dbReference type="KEGG" id="xtr:100496978"/>
<evidence type="ECO:0000256" key="10">
    <source>
        <dbReference type="ARBA" id="ARBA00023170"/>
    </source>
</evidence>
<evidence type="ECO:0000313" key="19">
    <source>
        <dbReference type="Xenbase" id="XB-GENE-29083447"/>
    </source>
</evidence>
<gene>
    <name evidence="19" type="primary">or65a2</name>
    <name evidence="16 18" type="synonym">LOC100496978</name>
</gene>
<name>A0A803JXZ5_XENTR</name>
<dbReference type="GO" id="GO:0004984">
    <property type="term" value="F:olfactory receptor activity"/>
    <property type="evidence" value="ECO:0000318"/>
    <property type="project" value="GO_Central"/>
</dbReference>
<evidence type="ECO:0000256" key="1">
    <source>
        <dbReference type="ARBA" id="ARBA00004651"/>
    </source>
</evidence>
<dbReference type="InterPro" id="IPR017452">
    <property type="entry name" value="GPCR_Rhodpsn_7TM"/>
</dbReference>
<evidence type="ECO:0000256" key="8">
    <source>
        <dbReference type="ARBA" id="ARBA00023136"/>
    </source>
</evidence>
<reference evidence="16" key="2">
    <citation type="submission" date="2021-03" db="UniProtKB">
        <authorList>
            <consortium name="Ensembl"/>
        </authorList>
    </citation>
    <scope>IDENTIFICATION</scope>
</reference>
<keyword evidence="17" id="KW-1185">Reference proteome</keyword>
<evidence type="ECO:0000313" key="17">
    <source>
        <dbReference type="Proteomes" id="UP000008143"/>
    </source>
</evidence>
<dbReference type="OMA" id="MIAYSYL"/>
<dbReference type="GO" id="GO:0005549">
    <property type="term" value="F:odorant binding"/>
    <property type="evidence" value="ECO:0000318"/>
    <property type="project" value="GO_Central"/>
</dbReference>
<dbReference type="SUPFAM" id="SSF81321">
    <property type="entry name" value="Family A G protein-coupled receptor-like"/>
    <property type="match status" value="1"/>
</dbReference>
<feature type="transmembrane region" description="Helical" evidence="14">
    <location>
        <begin position="140"/>
        <end position="161"/>
    </location>
</feature>
<organism evidence="16">
    <name type="scientific">Xenopus tropicalis</name>
    <name type="common">Western clawed frog</name>
    <name type="synonym">Silurana tropicalis</name>
    <dbReference type="NCBI Taxonomy" id="8364"/>
    <lineage>
        <taxon>Eukaryota</taxon>
        <taxon>Metazoa</taxon>
        <taxon>Chordata</taxon>
        <taxon>Craniata</taxon>
        <taxon>Vertebrata</taxon>
        <taxon>Euteleostomi</taxon>
        <taxon>Amphibia</taxon>
        <taxon>Batrachia</taxon>
        <taxon>Anura</taxon>
        <taxon>Pipoidea</taxon>
        <taxon>Pipidae</taxon>
        <taxon>Xenopodinae</taxon>
        <taxon>Xenopus</taxon>
        <taxon>Silurana</taxon>
    </lineage>
</organism>
<dbReference type="AGR" id="Xenbase:XB-GENE-29083447"/>
<dbReference type="Pfam" id="PF13853">
    <property type="entry name" value="7tm_4"/>
    <property type="match status" value="1"/>
</dbReference>
<dbReference type="Gene3D" id="1.20.1070.10">
    <property type="entry name" value="Rhodopsin 7-helix transmembrane proteins"/>
    <property type="match status" value="1"/>
</dbReference>
<evidence type="ECO:0000256" key="6">
    <source>
        <dbReference type="ARBA" id="ARBA00022989"/>
    </source>
</evidence>
<feature type="transmembrane region" description="Helical" evidence="14">
    <location>
        <begin position="195"/>
        <end position="217"/>
    </location>
</feature>
<comment type="subcellular location">
    <subcellularLocation>
        <location evidence="1 14">Cell membrane</location>
        <topology evidence="1 14">Multi-pass membrane protein</topology>
    </subcellularLocation>
</comment>
<keyword evidence="11" id="KW-0325">Glycoprotein</keyword>
<accession>A0A803JXZ5</accession>
<dbReference type="PANTHER" id="PTHR26451:SF983">
    <property type="entry name" value="OLFACTORY RECEPTOR"/>
    <property type="match status" value="1"/>
</dbReference>
<evidence type="ECO:0000259" key="15">
    <source>
        <dbReference type="PROSITE" id="PS50262"/>
    </source>
</evidence>
<dbReference type="PRINTS" id="PR00245">
    <property type="entry name" value="OLFACTORYR"/>
</dbReference>
<dbReference type="GO" id="GO:0004930">
    <property type="term" value="F:G protein-coupled receptor activity"/>
    <property type="evidence" value="ECO:0007669"/>
    <property type="project" value="UniProtKB-KW"/>
</dbReference>
<keyword evidence="3 14" id="KW-0716">Sensory transduction</keyword>
<evidence type="ECO:0000256" key="5">
    <source>
        <dbReference type="ARBA" id="ARBA00022725"/>
    </source>
</evidence>
<evidence type="ECO:0000256" key="4">
    <source>
        <dbReference type="ARBA" id="ARBA00022692"/>
    </source>
</evidence>
<dbReference type="Proteomes" id="UP000008143">
    <property type="component" value="Chromosome 2"/>
</dbReference>
<dbReference type="InterPro" id="IPR000276">
    <property type="entry name" value="GPCR_Rhodpsn"/>
</dbReference>
<feature type="transmembrane region" description="Helical" evidence="14">
    <location>
        <begin position="264"/>
        <end position="285"/>
    </location>
</feature>
<feature type="transmembrane region" description="Helical" evidence="14">
    <location>
        <begin position="238"/>
        <end position="258"/>
    </location>
</feature>
<keyword evidence="7 13" id="KW-0297">G-protein coupled receptor</keyword>
<dbReference type="AlphaFoldDB" id="A0A803JXZ5"/>
<evidence type="ECO:0000313" key="16">
    <source>
        <dbReference type="Ensembl" id="ENSXETP00000112892"/>
    </source>
</evidence>
<evidence type="ECO:0000256" key="12">
    <source>
        <dbReference type="ARBA" id="ARBA00023224"/>
    </source>
</evidence>
<dbReference type="PROSITE" id="PS50262">
    <property type="entry name" value="G_PROTEIN_RECEP_F1_2"/>
    <property type="match status" value="1"/>
</dbReference>
<dbReference type="PRINTS" id="PR00237">
    <property type="entry name" value="GPCRRHODOPSN"/>
</dbReference>
<dbReference type="PANTHER" id="PTHR26451">
    <property type="entry name" value="G_PROTEIN_RECEP_F1_2 DOMAIN-CONTAINING PROTEIN"/>
    <property type="match status" value="1"/>
</dbReference>
<evidence type="ECO:0000256" key="14">
    <source>
        <dbReference type="RuleBase" id="RU363047"/>
    </source>
</evidence>